<evidence type="ECO:0000313" key="2">
    <source>
        <dbReference type="EMBL" id="WRP15686.1"/>
    </source>
</evidence>
<accession>A0ABZ1BSA8</accession>
<protein>
    <submittedName>
        <fullName evidence="2">Type II toxin-antitoxin system VapC family toxin</fullName>
    </submittedName>
</protein>
<dbReference type="InterPro" id="IPR052919">
    <property type="entry name" value="TA_system_RNase"/>
</dbReference>
<organism evidence="2 3">
    <name type="scientific">Geochorda subterranea</name>
    <dbReference type="NCBI Taxonomy" id="3109564"/>
    <lineage>
        <taxon>Bacteria</taxon>
        <taxon>Bacillati</taxon>
        <taxon>Bacillota</taxon>
        <taxon>Limnochordia</taxon>
        <taxon>Limnochordales</taxon>
        <taxon>Geochordaceae</taxon>
        <taxon>Geochorda</taxon>
    </lineage>
</organism>
<dbReference type="RefSeq" id="WP_324670092.1">
    <property type="nucleotide sequence ID" value="NZ_CP141614.1"/>
</dbReference>
<dbReference type="Proteomes" id="UP001333102">
    <property type="component" value="Chromosome"/>
</dbReference>
<evidence type="ECO:0000313" key="3">
    <source>
        <dbReference type="Proteomes" id="UP001333102"/>
    </source>
</evidence>
<keyword evidence="3" id="KW-1185">Reference proteome</keyword>
<dbReference type="SUPFAM" id="SSF88723">
    <property type="entry name" value="PIN domain-like"/>
    <property type="match status" value="1"/>
</dbReference>
<dbReference type="InterPro" id="IPR002716">
    <property type="entry name" value="PIN_dom"/>
</dbReference>
<dbReference type="PANTHER" id="PTHR36173">
    <property type="entry name" value="RIBONUCLEASE VAPC16-RELATED"/>
    <property type="match status" value="1"/>
</dbReference>
<sequence>MIVLDTHAWVWWVSSPDQLSPKAREAADQAVEAGALYISSISVWEVVLLVQRDRLRLTLGVEDWVAYCEALPFIRFVPVNNAIAMKSVRLPGSLHPDPADRIIIATALTIGAPLVTKDHRIRSYPHVETIW</sequence>
<proteinExistence type="predicted"/>
<dbReference type="Gene3D" id="3.40.50.1010">
    <property type="entry name" value="5'-nuclease"/>
    <property type="match status" value="1"/>
</dbReference>
<evidence type="ECO:0000259" key="1">
    <source>
        <dbReference type="Pfam" id="PF01850"/>
    </source>
</evidence>
<gene>
    <name evidence="2" type="ORF">VLY81_05895</name>
</gene>
<dbReference type="EMBL" id="CP141614">
    <property type="protein sequence ID" value="WRP15686.1"/>
    <property type="molecule type" value="Genomic_DNA"/>
</dbReference>
<feature type="domain" description="PIN" evidence="1">
    <location>
        <begin position="2"/>
        <end position="125"/>
    </location>
</feature>
<dbReference type="CDD" id="cd09872">
    <property type="entry name" value="PIN_Sll0205-like"/>
    <property type="match status" value="1"/>
</dbReference>
<dbReference type="InterPro" id="IPR029060">
    <property type="entry name" value="PIN-like_dom_sf"/>
</dbReference>
<dbReference type="Pfam" id="PF01850">
    <property type="entry name" value="PIN"/>
    <property type="match status" value="1"/>
</dbReference>
<name>A0ABZ1BSA8_9FIRM</name>
<dbReference type="InterPro" id="IPR041705">
    <property type="entry name" value="PIN_Sll0205"/>
</dbReference>
<dbReference type="PANTHER" id="PTHR36173:SF1">
    <property type="entry name" value="RIBONUCLEASE VAPC22"/>
    <property type="match status" value="1"/>
</dbReference>
<reference evidence="3" key="1">
    <citation type="submission" date="2023-12" db="EMBL/GenBank/DDBJ databases">
        <title>Novel isolates from deep terrestrial aquifers shed light on the physiology and ecology of the class Limnochordia.</title>
        <authorList>
            <person name="Karnachuk O.V."/>
            <person name="Lukina A.P."/>
            <person name="Avakyan M.R."/>
            <person name="Kadnikov V."/>
            <person name="Begmatov S."/>
            <person name="Beletsky A.V."/>
            <person name="Mardanov A.V."/>
            <person name="Ravin N.V."/>
        </authorList>
    </citation>
    <scope>NUCLEOTIDE SEQUENCE [LARGE SCALE GENOMIC DNA]</scope>
    <source>
        <strain evidence="3">LN</strain>
    </source>
</reference>